<gene>
    <name evidence="2" type="ORF">ABRP34_09305</name>
</gene>
<evidence type="ECO:0000256" key="1">
    <source>
        <dbReference type="SAM" id="MobiDB-lite"/>
    </source>
</evidence>
<proteinExistence type="predicted"/>
<evidence type="ECO:0000313" key="2">
    <source>
        <dbReference type="EMBL" id="XCH13152.1"/>
    </source>
</evidence>
<protein>
    <submittedName>
        <fullName evidence="2">Uncharacterized protein</fullName>
    </submittedName>
</protein>
<sequence>MTNTIAPGAGLNAAPIAAMTALDDLDLTPQGLSDAPASELDPDTLVHPGAS</sequence>
<dbReference type="AlphaFoldDB" id="A0AAU8EWI7"/>
<reference evidence="2" key="1">
    <citation type="submission" date="2024-06" db="EMBL/GenBank/DDBJ databases">
        <title>Biodegradation of dimethachlon by Arthrobacter sp. K5: mechanistic insights and ecological implications.</title>
        <authorList>
            <person name="Hu S."/>
            <person name="Lu P."/>
        </authorList>
    </citation>
    <scope>NUCLEOTIDE SEQUENCE</scope>
    <source>
        <strain evidence="2">K5</strain>
    </source>
</reference>
<organism evidence="2">
    <name type="scientific">Arthrobacter sp. K5</name>
    <dbReference type="NCBI Taxonomy" id="2839623"/>
    <lineage>
        <taxon>Bacteria</taxon>
        <taxon>Bacillati</taxon>
        <taxon>Actinomycetota</taxon>
        <taxon>Actinomycetes</taxon>
        <taxon>Micrococcales</taxon>
        <taxon>Micrococcaceae</taxon>
        <taxon>Arthrobacter</taxon>
    </lineage>
</organism>
<dbReference type="RefSeq" id="WP_003802478.1">
    <property type="nucleotide sequence ID" value="NZ_CP159279.1"/>
</dbReference>
<name>A0AAU8EWI7_9MICC</name>
<accession>A0AAU8EWI7</accession>
<dbReference type="EMBL" id="CP159279">
    <property type="protein sequence ID" value="XCH13152.1"/>
    <property type="molecule type" value="Genomic_DNA"/>
</dbReference>
<feature type="region of interest" description="Disordered" evidence="1">
    <location>
        <begin position="27"/>
        <end position="51"/>
    </location>
</feature>